<dbReference type="InterPro" id="IPR052173">
    <property type="entry name" value="Beta-lactam_resp_regulator"/>
</dbReference>
<keyword evidence="1" id="KW-0812">Transmembrane</keyword>
<feature type="domain" description="Peptidase M56" evidence="2">
    <location>
        <begin position="105"/>
        <end position="213"/>
    </location>
</feature>
<name>A0A9X4KRD0_9BACL</name>
<evidence type="ECO:0000313" key="3">
    <source>
        <dbReference type="EMBL" id="MDG0809138.1"/>
    </source>
</evidence>
<dbReference type="AlphaFoldDB" id="A0A9X4KRD0"/>
<comment type="caution">
    <text evidence="3">The sequence shown here is derived from an EMBL/GenBank/DDBJ whole genome shotgun (WGS) entry which is preliminary data.</text>
</comment>
<dbReference type="EMBL" id="JAPDIA010000003">
    <property type="protein sequence ID" value="MDG0809138.1"/>
    <property type="molecule type" value="Genomic_DNA"/>
</dbReference>
<dbReference type="Proteomes" id="UP001153404">
    <property type="component" value="Unassembled WGS sequence"/>
</dbReference>
<evidence type="ECO:0000259" key="2">
    <source>
        <dbReference type="Pfam" id="PF05569"/>
    </source>
</evidence>
<keyword evidence="1" id="KW-1133">Transmembrane helix</keyword>
<dbReference type="CDD" id="cd07326">
    <property type="entry name" value="M56_BlaR1_MecR1_like"/>
    <property type="match status" value="1"/>
</dbReference>
<evidence type="ECO:0000313" key="4">
    <source>
        <dbReference type="Proteomes" id="UP001153404"/>
    </source>
</evidence>
<keyword evidence="1" id="KW-0472">Membrane</keyword>
<gene>
    <name evidence="3" type="ORF">OMP40_06915</name>
</gene>
<sequence length="254" mass="28947">MNSSSTKLPRTPKIVLAVFGALGLWMFAQLSYLLVHQMADVPASPNLVRFLVAAFTDVLVNHHFFEIGLNALIAYMGWTLLVESIRYGRERRQWLSYIEKHSVPALEKRLNERFALGAVRIQVISHPSDVAVAFGGWRPRIVLSDALIARFQASELEAIVLHEFFHCKFRHPLQLFVLRLASNMLAFLPVLKQLVRYYGIWLELLADRFVICRTGTEWTLGAVLLDFVKKSQSRHAGETRFPSPTRRLITACSS</sequence>
<feature type="transmembrane region" description="Helical" evidence="1">
    <location>
        <begin position="71"/>
        <end position="88"/>
    </location>
</feature>
<feature type="transmembrane region" description="Helical" evidence="1">
    <location>
        <begin position="14"/>
        <end position="35"/>
    </location>
</feature>
<dbReference type="PANTHER" id="PTHR34978:SF3">
    <property type="entry name" value="SLR0241 PROTEIN"/>
    <property type="match status" value="1"/>
</dbReference>
<protein>
    <submittedName>
        <fullName evidence="3">M56 family metallopeptidase</fullName>
    </submittedName>
</protein>
<reference evidence="3" key="1">
    <citation type="submission" date="2022-10" db="EMBL/GenBank/DDBJ databases">
        <title>Comparative genomic analysis of Cohnella hashimotonis sp. nov., isolated from the International Space Station.</title>
        <authorList>
            <person name="Simpson A."/>
            <person name="Venkateswaran K."/>
        </authorList>
    </citation>
    <scope>NUCLEOTIDE SEQUENCE</scope>
    <source>
        <strain evidence="3">DSM 28161</strain>
    </source>
</reference>
<dbReference type="InterPro" id="IPR008756">
    <property type="entry name" value="Peptidase_M56"/>
</dbReference>
<evidence type="ECO:0000256" key="1">
    <source>
        <dbReference type="SAM" id="Phobius"/>
    </source>
</evidence>
<keyword evidence="4" id="KW-1185">Reference proteome</keyword>
<dbReference type="PANTHER" id="PTHR34978">
    <property type="entry name" value="POSSIBLE SENSOR-TRANSDUCER PROTEIN BLAR"/>
    <property type="match status" value="1"/>
</dbReference>
<dbReference type="RefSeq" id="WP_277530253.1">
    <property type="nucleotide sequence ID" value="NZ_JAPDIA010000003.1"/>
</dbReference>
<dbReference type="Gene3D" id="3.30.2010.10">
    <property type="entry name" value="Metalloproteases ('zincins'), catalytic domain"/>
    <property type="match status" value="1"/>
</dbReference>
<organism evidence="3 4">
    <name type="scientific">Cohnella rhizosphaerae</name>
    <dbReference type="NCBI Taxonomy" id="1457232"/>
    <lineage>
        <taxon>Bacteria</taxon>
        <taxon>Bacillati</taxon>
        <taxon>Bacillota</taxon>
        <taxon>Bacilli</taxon>
        <taxon>Bacillales</taxon>
        <taxon>Paenibacillaceae</taxon>
        <taxon>Cohnella</taxon>
    </lineage>
</organism>
<accession>A0A9X4KRD0</accession>
<dbReference type="Pfam" id="PF05569">
    <property type="entry name" value="Peptidase_M56"/>
    <property type="match status" value="1"/>
</dbReference>
<proteinExistence type="predicted"/>